<dbReference type="Proteomes" id="UP000043699">
    <property type="component" value="Unassembled WGS sequence"/>
</dbReference>
<keyword evidence="1" id="KW-0378">Hydrolase</keyword>
<evidence type="ECO:0000256" key="2">
    <source>
        <dbReference type="PIRSR" id="PIRSR605754-1"/>
    </source>
</evidence>
<evidence type="ECO:0000256" key="1">
    <source>
        <dbReference type="ARBA" id="ARBA00022801"/>
    </source>
</evidence>
<dbReference type="NCBIfam" id="TIGR01076">
    <property type="entry name" value="sortase_fam"/>
    <property type="match status" value="1"/>
</dbReference>
<gene>
    <name evidence="3" type="ORF">BN1080_00512</name>
</gene>
<accession>A0A098EH28</accession>
<proteinExistence type="predicted"/>
<dbReference type="InterPro" id="IPR023365">
    <property type="entry name" value="Sortase_dom-sf"/>
</dbReference>
<protein>
    <submittedName>
        <fullName evidence="3">Sortase family protein</fullName>
    </submittedName>
</protein>
<dbReference type="EMBL" id="CCXS01000001">
    <property type="protein sequence ID" value="CEG21599.1"/>
    <property type="molecule type" value="Genomic_DNA"/>
</dbReference>
<dbReference type="InterPro" id="IPR042000">
    <property type="entry name" value="Sortase_D_2"/>
</dbReference>
<dbReference type="InterPro" id="IPR005754">
    <property type="entry name" value="Sortase"/>
</dbReference>
<dbReference type="STRING" id="1499687.BN1080_00512"/>
<dbReference type="Gene3D" id="2.40.260.10">
    <property type="entry name" value="Sortase"/>
    <property type="match status" value="1"/>
</dbReference>
<reference evidence="3 4" key="1">
    <citation type="submission" date="2014-09" db="EMBL/GenBank/DDBJ databases">
        <authorList>
            <person name="Urmite Genomes Urmite Genomes"/>
        </authorList>
    </citation>
    <scope>NUCLEOTIDE SEQUENCE [LARGE SCALE GENOMIC DNA]</scope>
    <source>
        <strain evidence="3 4">ES2</strain>
    </source>
</reference>
<sequence>MIVAGLVLLIALVWGMKHTKEEQLGLIEAFETVKTEASNELPLQNEAFGITAEAAELPDGVEAVLAIPAIELKSPVLAGASPANLDKALGSIEGLDEPGKMGGSYAIAGHQAHVFGKFFNRLDELESGDRFTLETINEEMAFEVFDIQIVKPEQVEVLKPKKGMSMVSLITCYPENSNEFRLIVQAKKVE</sequence>
<keyword evidence="4" id="KW-1185">Reference proteome</keyword>
<dbReference type="SUPFAM" id="SSF63817">
    <property type="entry name" value="Sortase"/>
    <property type="match status" value="1"/>
</dbReference>
<dbReference type="Pfam" id="PF04203">
    <property type="entry name" value="Sortase"/>
    <property type="match status" value="1"/>
</dbReference>
<feature type="active site" description="Acyl-thioester intermediate" evidence="2">
    <location>
        <position position="172"/>
    </location>
</feature>
<dbReference type="GO" id="GO:0016787">
    <property type="term" value="F:hydrolase activity"/>
    <property type="evidence" value="ECO:0007669"/>
    <property type="project" value="UniProtKB-KW"/>
</dbReference>
<evidence type="ECO:0000313" key="4">
    <source>
        <dbReference type="Proteomes" id="UP000043699"/>
    </source>
</evidence>
<evidence type="ECO:0000313" key="3">
    <source>
        <dbReference type="EMBL" id="CEG21599.1"/>
    </source>
</evidence>
<feature type="active site" description="Proton donor/acceptor" evidence="2">
    <location>
        <position position="110"/>
    </location>
</feature>
<name>A0A098EH28_9BACL</name>
<dbReference type="CDD" id="cd06166">
    <property type="entry name" value="Sortase_D_2"/>
    <property type="match status" value="1"/>
</dbReference>
<organism evidence="3 4">
    <name type="scientific">Planococcus massiliensis</name>
    <dbReference type="NCBI Taxonomy" id="1499687"/>
    <lineage>
        <taxon>Bacteria</taxon>
        <taxon>Bacillati</taxon>
        <taxon>Bacillota</taxon>
        <taxon>Bacilli</taxon>
        <taxon>Bacillales</taxon>
        <taxon>Caryophanaceae</taxon>
        <taxon>Planococcus</taxon>
    </lineage>
</organism>
<dbReference type="AlphaFoldDB" id="A0A098EH28"/>